<gene>
    <name evidence="2" type="ORF">KJK29_00255</name>
</gene>
<protein>
    <submittedName>
        <fullName evidence="2">DUF1275 family protein</fullName>
    </submittedName>
</protein>
<evidence type="ECO:0000313" key="3">
    <source>
        <dbReference type="Proteomes" id="UP000679629"/>
    </source>
</evidence>
<proteinExistence type="predicted"/>
<dbReference type="RefSeq" id="WP_215116543.1">
    <property type="nucleotide sequence ID" value="NZ_CP075896.1"/>
</dbReference>
<reference evidence="3" key="1">
    <citation type="submission" date="2021-05" db="EMBL/GenBank/DDBJ databases">
        <title>Direct Submission.</title>
        <authorList>
            <person name="Li K."/>
            <person name="Gao J."/>
        </authorList>
    </citation>
    <scope>NUCLEOTIDE SEQUENCE [LARGE SCALE GENOMIC DNA]</scope>
    <source>
        <strain evidence="3">MG62</strain>
    </source>
</reference>
<feature type="transmembrane region" description="Helical" evidence="1">
    <location>
        <begin position="68"/>
        <end position="87"/>
    </location>
</feature>
<feature type="transmembrane region" description="Helical" evidence="1">
    <location>
        <begin position="39"/>
        <end position="56"/>
    </location>
</feature>
<accession>A0ABX8FJ78</accession>
<evidence type="ECO:0000256" key="1">
    <source>
        <dbReference type="SAM" id="Phobius"/>
    </source>
</evidence>
<keyword evidence="3" id="KW-1185">Reference proteome</keyword>
<name>A0ABX8FJ78_9ACTN</name>
<keyword evidence="1" id="KW-0812">Transmembrane</keyword>
<evidence type="ECO:0000313" key="2">
    <source>
        <dbReference type="EMBL" id="QWB21129.1"/>
    </source>
</evidence>
<sequence>MPDASEALATDARQVAVMTVLTLLAGAVDAVSFLTMGDVFCSLVTGNVLFLSFALAGEGAVPVARPAIAIGAFLAGAASAAVVLKWLAERGRAWFQAGLVSEAVLLVCAGALTLWQHGTEAAADAGSDHGVVALVALAMGVRTSTVLRVHVPGMPTLLSQIAITELINDVLKHPRAALLGMSPRQRLARTRWTATAGGIFVGGVLGTLLLVPLGTGRALLVIAAVVLLLAAATLAVPRPGDGTGQDLKGP</sequence>
<feature type="transmembrane region" description="Helical" evidence="1">
    <location>
        <begin position="192"/>
        <end position="211"/>
    </location>
</feature>
<feature type="transmembrane region" description="Helical" evidence="1">
    <location>
        <begin position="12"/>
        <end position="32"/>
    </location>
</feature>
<dbReference type="PANTHER" id="PTHR37314">
    <property type="entry name" value="SLR0142 PROTEIN"/>
    <property type="match status" value="1"/>
</dbReference>
<keyword evidence="1" id="KW-1133">Transmembrane helix</keyword>
<dbReference type="Pfam" id="PF06912">
    <property type="entry name" value="DUF1275"/>
    <property type="match status" value="1"/>
</dbReference>
<dbReference type="Proteomes" id="UP000679629">
    <property type="component" value="Chromosome"/>
</dbReference>
<dbReference type="PANTHER" id="PTHR37314:SF4">
    <property type="entry name" value="UPF0700 TRANSMEMBRANE PROTEIN YOAK"/>
    <property type="match status" value="1"/>
</dbReference>
<feature type="transmembrane region" description="Helical" evidence="1">
    <location>
        <begin position="99"/>
        <end position="118"/>
    </location>
</feature>
<organism evidence="2 3">
    <name type="scientific">Streptomyces koelreuteriae</name>
    <dbReference type="NCBI Taxonomy" id="2838015"/>
    <lineage>
        <taxon>Bacteria</taxon>
        <taxon>Bacillati</taxon>
        <taxon>Actinomycetota</taxon>
        <taxon>Actinomycetes</taxon>
        <taxon>Kitasatosporales</taxon>
        <taxon>Streptomycetaceae</taxon>
        <taxon>Streptomyces</taxon>
    </lineage>
</organism>
<dbReference type="EMBL" id="CP075896">
    <property type="protein sequence ID" value="QWB21129.1"/>
    <property type="molecule type" value="Genomic_DNA"/>
</dbReference>
<keyword evidence="1" id="KW-0472">Membrane</keyword>
<dbReference type="InterPro" id="IPR010699">
    <property type="entry name" value="DUF1275"/>
</dbReference>
<feature type="transmembrane region" description="Helical" evidence="1">
    <location>
        <begin position="217"/>
        <end position="236"/>
    </location>
</feature>